<dbReference type="Proteomes" id="UP000265845">
    <property type="component" value="Unassembled WGS sequence"/>
</dbReference>
<keyword evidence="2" id="KW-1185">Reference proteome</keyword>
<gene>
    <name evidence="1" type="ORF">D1222_15235</name>
</gene>
<dbReference type="AlphaFoldDB" id="A0A399RD47"/>
<protein>
    <submittedName>
        <fullName evidence="1">Uncharacterized protein</fullName>
    </submittedName>
</protein>
<reference evidence="1 2" key="1">
    <citation type="submission" date="2018-08" db="EMBL/GenBank/DDBJ databases">
        <title>Henriciella mobilis sp. nov., isolated from seawater.</title>
        <authorList>
            <person name="Cheng H."/>
            <person name="Wu Y.-H."/>
            <person name="Xu X.-W."/>
            <person name="Guo L.-L."/>
        </authorList>
    </citation>
    <scope>NUCLEOTIDE SEQUENCE [LARGE SCALE GENOMIC DNA]</scope>
    <source>
        <strain evidence="1 2">CCUG67844</strain>
    </source>
</reference>
<evidence type="ECO:0000313" key="2">
    <source>
        <dbReference type="Proteomes" id="UP000265845"/>
    </source>
</evidence>
<organism evidence="1 2">
    <name type="scientific">Henriciella algicola</name>
    <dbReference type="NCBI Taxonomy" id="1608422"/>
    <lineage>
        <taxon>Bacteria</taxon>
        <taxon>Pseudomonadati</taxon>
        <taxon>Pseudomonadota</taxon>
        <taxon>Alphaproteobacteria</taxon>
        <taxon>Hyphomonadales</taxon>
        <taxon>Hyphomonadaceae</taxon>
        <taxon>Henriciella</taxon>
    </lineage>
</organism>
<name>A0A399RD47_9PROT</name>
<accession>A0A399RD47</accession>
<comment type="caution">
    <text evidence="1">The sequence shown here is derived from an EMBL/GenBank/DDBJ whole genome shotgun (WGS) entry which is preliminary data.</text>
</comment>
<sequence length="94" mass="10084">MLLASPLLVACADGEASSWQAQCRPAMAQSVDAKVKELKAQVPSDYRGDWTVRSEFSAGEATVSIVPDQSIRGGGGVYRFSCADQTLELVEGYR</sequence>
<proteinExistence type="predicted"/>
<dbReference type="EMBL" id="QWGA01000008">
    <property type="protein sequence ID" value="RIJ27722.1"/>
    <property type="molecule type" value="Genomic_DNA"/>
</dbReference>
<evidence type="ECO:0000313" key="1">
    <source>
        <dbReference type="EMBL" id="RIJ27722.1"/>
    </source>
</evidence>